<feature type="region of interest" description="Disordered" evidence="1">
    <location>
        <begin position="16"/>
        <end position="41"/>
    </location>
</feature>
<reference evidence="2 3" key="1">
    <citation type="submission" date="2024-09" db="EMBL/GenBank/DDBJ databases">
        <title>Rethinking Asexuality: The Enigmatic Case of Functional Sexual Genes in Lepraria (Stereocaulaceae).</title>
        <authorList>
            <person name="Doellman M."/>
            <person name="Sun Y."/>
            <person name="Barcenas-Pena A."/>
            <person name="Lumbsch H.T."/>
            <person name="Grewe F."/>
        </authorList>
    </citation>
    <scope>NUCLEOTIDE SEQUENCE [LARGE SCALE GENOMIC DNA]</scope>
    <source>
        <strain evidence="2 3">Mercado 3170</strain>
    </source>
</reference>
<sequence>MYYSLARSTVLKRSSTCLESPSQLQSQSPQPPDTLWRRPTPPPLGVILTMPVHQTTHDLSIWGDSDHFKGFGFHETRLRNSNEDAEYRIAILGANILAF</sequence>
<name>A0ABR4ACB2_9LECA</name>
<keyword evidence="3" id="KW-1185">Reference proteome</keyword>
<evidence type="ECO:0000313" key="3">
    <source>
        <dbReference type="Proteomes" id="UP001590950"/>
    </source>
</evidence>
<proteinExistence type="predicted"/>
<dbReference type="EMBL" id="JBEFKJ010000011">
    <property type="protein sequence ID" value="KAL2043484.1"/>
    <property type="molecule type" value="Genomic_DNA"/>
</dbReference>
<comment type="caution">
    <text evidence="2">The sequence shown here is derived from an EMBL/GenBank/DDBJ whole genome shotgun (WGS) entry which is preliminary data.</text>
</comment>
<accession>A0ABR4ACB2</accession>
<evidence type="ECO:0000256" key="1">
    <source>
        <dbReference type="SAM" id="MobiDB-lite"/>
    </source>
</evidence>
<protein>
    <submittedName>
        <fullName evidence="2">Uncharacterized protein</fullName>
    </submittedName>
</protein>
<organism evidence="2 3">
    <name type="scientific">Stereocaulon virgatum</name>
    <dbReference type="NCBI Taxonomy" id="373712"/>
    <lineage>
        <taxon>Eukaryota</taxon>
        <taxon>Fungi</taxon>
        <taxon>Dikarya</taxon>
        <taxon>Ascomycota</taxon>
        <taxon>Pezizomycotina</taxon>
        <taxon>Lecanoromycetes</taxon>
        <taxon>OSLEUM clade</taxon>
        <taxon>Lecanoromycetidae</taxon>
        <taxon>Lecanorales</taxon>
        <taxon>Lecanorineae</taxon>
        <taxon>Stereocaulaceae</taxon>
        <taxon>Stereocaulon</taxon>
    </lineage>
</organism>
<dbReference type="Proteomes" id="UP001590950">
    <property type="component" value="Unassembled WGS sequence"/>
</dbReference>
<evidence type="ECO:0000313" key="2">
    <source>
        <dbReference type="EMBL" id="KAL2043484.1"/>
    </source>
</evidence>
<gene>
    <name evidence="2" type="ORF">N7G274_003791</name>
</gene>